<sequence>MPPKRRDRVEDVHDRENLRYLEQRLDQLDQRMEQRMDRTMEQFTQQMAALLENQNQRNPNPNSDPDREEIEYDSNSEGDATLFSEEDPSDEAFFVAGGDGEPKFDEEEEIVTGIGIGAAVTITKSIKELRDLGECLPNLDSGNLDCTRSRPRSAFDSNVVYQFEIMKYILDFDFDGHGENHAADFISRLLGQIRGRILSTHERMMRQTTWQVAPYVVLPSDSASSASGSNAIAFMSQSKLSSQFQVSAPMRGYKFEAFFVAAG</sequence>
<organism evidence="2 3">
    <name type="scientific">Punica granatum</name>
    <name type="common">Pomegranate</name>
    <dbReference type="NCBI Taxonomy" id="22663"/>
    <lineage>
        <taxon>Eukaryota</taxon>
        <taxon>Viridiplantae</taxon>
        <taxon>Streptophyta</taxon>
        <taxon>Embryophyta</taxon>
        <taxon>Tracheophyta</taxon>
        <taxon>Spermatophyta</taxon>
        <taxon>Magnoliopsida</taxon>
        <taxon>eudicotyledons</taxon>
        <taxon>Gunneridae</taxon>
        <taxon>Pentapetalae</taxon>
        <taxon>rosids</taxon>
        <taxon>malvids</taxon>
        <taxon>Myrtales</taxon>
        <taxon>Lythraceae</taxon>
        <taxon>Punica</taxon>
    </lineage>
</organism>
<name>A0A218Y327_PUNGR</name>
<evidence type="ECO:0000313" key="3">
    <source>
        <dbReference type="Proteomes" id="UP000197138"/>
    </source>
</evidence>
<dbReference type="Proteomes" id="UP000197138">
    <property type="component" value="Unassembled WGS sequence"/>
</dbReference>
<evidence type="ECO:0000256" key="1">
    <source>
        <dbReference type="SAM" id="MobiDB-lite"/>
    </source>
</evidence>
<gene>
    <name evidence="2" type="ORF">CDL15_Pgr017388</name>
</gene>
<reference evidence="3" key="1">
    <citation type="journal article" date="2017" name="Plant J.">
        <title>The pomegranate (Punica granatum L.) genome and the genomics of punicalagin biosynthesis.</title>
        <authorList>
            <person name="Qin G."/>
            <person name="Xu C."/>
            <person name="Ming R."/>
            <person name="Tang H."/>
            <person name="Guyot R."/>
            <person name="Kramer E.M."/>
            <person name="Hu Y."/>
            <person name="Yi X."/>
            <person name="Qi Y."/>
            <person name="Xu X."/>
            <person name="Gao Z."/>
            <person name="Pan H."/>
            <person name="Jian J."/>
            <person name="Tian Y."/>
            <person name="Yue Z."/>
            <person name="Xu Y."/>
        </authorList>
    </citation>
    <scope>NUCLEOTIDE SEQUENCE [LARGE SCALE GENOMIC DNA]</scope>
    <source>
        <strain evidence="3">cv. Dabenzi</strain>
    </source>
</reference>
<feature type="compositionally biased region" description="Polar residues" evidence="1">
    <location>
        <begin position="45"/>
        <end position="63"/>
    </location>
</feature>
<protein>
    <submittedName>
        <fullName evidence="2">Uncharacterized protein</fullName>
    </submittedName>
</protein>
<feature type="compositionally biased region" description="Acidic residues" evidence="1">
    <location>
        <begin position="66"/>
        <end position="76"/>
    </location>
</feature>
<accession>A0A218Y327</accession>
<comment type="caution">
    <text evidence="2">The sequence shown here is derived from an EMBL/GenBank/DDBJ whole genome shotgun (WGS) entry which is preliminary data.</text>
</comment>
<evidence type="ECO:0000313" key="2">
    <source>
        <dbReference type="EMBL" id="OWM91470.1"/>
    </source>
</evidence>
<feature type="region of interest" description="Disordered" evidence="1">
    <location>
        <begin position="45"/>
        <end position="79"/>
    </location>
</feature>
<proteinExistence type="predicted"/>
<dbReference type="AlphaFoldDB" id="A0A218Y327"/>
<dbReference type="EMBL" id="MTKT01000281">
    <property type="protein sequence ID" value="OWM91470.1"/>
    <property type="molecule type" value="Genomic_DNA"/>
</dbReference>